<evidence type="ECO:0000313" key="3">
    <source>
        <dbReference type="EMBL" id="SNV49158.1"/>
    </source>
</evidence>
<dbReference type="KEGG" id="smiz:4412673_01704"/>
<accession>A0AAJ4XB52</accession>
<organism evidence="3 4">
    <name type="scientific">Sphingobacterium mizutaii</name>
    <dbReference type="NCBI Taxonomy" id="1010"/>
    <lineage>
        <taxon>Bacteria</taxon>
        <taxon>Pseudomonadati</taxon>
        <taxon>Bacteroidota</taxon>
        <taxon>Sphingobacteriia</taxon>
        <taxon>Sphingobacteriales</taxon>
        <taxon>Sphingobacteriaceae</taxon>
        <taxon>Sphingobacterium</taxon>
    </lineage>
</organism>
<dbReference type="GO" id="GO:0005886">
    <property type="term" value="C:plasma membrane"/>
    <property type="evidence" value="ECO:0007669"/>
    <property type="project" value="InterPro"/>
</dbReference>
<dbReference type="RefSeq" id="WP_157739445.1">
    <property type="nucleotide sequence ID" value="NZ_CP158798.1"/>
</dbReference>
<dbReference type="AlphaFoldDB" id="A0AAJ4XB52"/>
<feature type="domain" description="Anti-sigma K factor RskA C-terminal" evidence="2">
    <location>
        <begin position="118"/>
        <end position="266"/>
    </location>
</feature>
<keyword evidence="1" id="KW-0472">Membrane</keyword>
<keyword evidence="1" id="KW-0812">Transmembrane</keyword>
<protein>
    <submittedName>
        <fullName evidence="3">Anti-sigmaE protein</fullName>
    </submittedName>
</protein>
<dbReference type="PANTHER" id="PTHR37461:SF1">
    <property type="entry name" value="ANTI-SIGMA-K FACTOR RSKA"/>
    <property type="match status" value="1"/>
</dbReference>
<gene>
    <name evidence="3" type="ORF">SAMEA4412673_01704</name>
</gene>
<evidence type="ECO:0000256" key="1">
    <source>
        <dbReference type="SAM" id="Phobius"/>
    </source>
</evidence>
<dbReference type="GO" id="GO:0016989">
    <property type="term" value="F:sigma factor antagonist activity"/>
    <property type="evidence" value="ECO:0007669"/>
    <property type="project" value="TreeGrafter"/>
</dbReference>
<dbReference type="InterPro" id="IPR018764">
    <property type="entry name" value="RskA_C"/>
</dbReference>
<dbReference type="PANTHER" id="PTHR37461">
    <property type="entry name" value="ANTI-SIGMA-K FACTOR RSKA"/>
    <property type="match status" value="1"/>
</dbReference>
<keyword evidence="1" id="KW-1133">Transmembrane helix</keyword>
<feature type="transmembrane region" description="Helical" evidence="1">
    <location>
        <begin position="112"/>
        <end position="134"/>
    </location>
</feature>
<dbReference type="Proteomes" id="UP000215355">
    <property type="component" value="Chromosome 1"/>
</dbReference>
<name>A0AAJ4XB52_9SPHI</name>
<sequence>MNIKEYISSGIIESYVLGLATEEEVGILECIRKNSPEVQQAILDVQLLLEDLASNEAIAPHEDIKPSIWDRLSTLTVEEQATLSATVNGNTQIEGKEMEKRNTLPNLGTKRWMPLTIAASVLLILSLASNILLLNYRERDLEKMQQAISSNQESLDKLKDVNERWQIIQRPSVETITLHGIEKYPEAKAVLFWDTKTSDVFLSVSNLPLVPSGKQYQLWAIVDGQPVDAGLLPLSNDHSMVKMHHIDKAEAFAITLENEGGSLVPTLTEMYVMGNI</sequence>
<dbReference type="Pfam" id="PF10099">
    <property type="entry name" value="RskA_C"/>
    <property type="match status" value="1"/>
</dbReference>
<evidence type="ECO:0000259" key="2">
    <source>
        <dbReference type="Pfam" id="PF10099"/>
    </source>
</evidence>
<dbReference type="GO" id="GO:0006417">
    <property type="term" value="P:regulation of translation"/>
    <property type="evidence" value="ECO:0007669"/>
    <property type="project" value="TreeGrafter"/>
</dbReference>
<reference evidence="3 4" key="1">
    <citation type="submission" date="2017-06" db="EMBL/GenBank/DDBJ databases">
        <authorList>
            <consortium name="Pathogen Informatics"/>
        </authorList>
    </citation>
    <scope>NUCLEOTIDE SEQUENCE [LARGE SCALE GENOMIC DNA]</scope>
    <source>
        <strain evidence="3 4">NCTC12149</strain>
    </source>
</reference>
<proteinExistence type="predicted"/>
<evidence type="ECO:0000313" key="4">
    <source>
        <dbReference type="Proteomes" id="UP000215355"/>
    </source>
</evidence>
<dbReference type="InterPro" id="IPR051474">
    <property type="entry name" value="Anti-sigma-K/W_factor"/>
</dbReference>
<dbReference type="EMBL" id="LT906468">
    <property type="protein sequence ID" value="SNV49158.1"/>
    <property type="molecule type" value="Genomic_DNA"/>
</dbReference>